<name>A0A450RYJ1_9GAMM</name>
<organism evidence="1">
    <name type="scientific">Candidatus Kentrum sp. FW</name>
    <dbReference type="NCBI Taxonomy" id="2126338"/>
    <lineage>
        <taxon>Bacteria</taxon>
        <taxon>Pseudomonadati</taxon>
        <taxon>Pseudomonadota</taxon>
        <taxon>Gammaproteobacteria</taxon>
        <taxon>Candidatus Kentrum</taxon>
    </lineage>
</organism>
<evidence type="ECO:0000313" key="2">
    <source>
        <dbReference type="EMBL" id="VFJ57869.1"/>
    </source>
</evidence>
<sequence length="56" mass="6079">MADKDIISKETIRRLAVDLATHLLKLPIDPDSLEACCTGSGLSFFPESAWMSKGKA</sequence>
<evidence type="ECO:0000313" key="1">
    <source>
        <dbReference type="EMBL" id="VFJ44329.1"/>
    </source>
</evidence>
<gene>
    <name evidence="1" type="ORF">BECKFW1821A_GA0114235_100651</name>
    <name evidence="2" type="ORF">BECKFW1821B_GA0114236_103721</name>
</gene>
<dbReference type="EMBL" id="CAADEW010000006">
    <property type="protein sequence ID" value="VFJ44329.1"/>
    <property type="molecule type" value="Genomic_DNA"/>
</dbReference>
<protein>
    <submittedName>
        <fullName evidence="1">Uncharacterized protein</fullName>
    </submittedName>
</protein>
<dbReference type="AlphaFoldDB" id="A0A450RYJ1"/>
<reference evidence="1" key="1">
    <citation type="submission" date="2019-02" db="EMBL/GenBank/DDBJ databases">
        <authorList>
            <person name="Gruber-Vodicka R. H."/>
            <person name="Seah K. B. B."/>
        </authorList>
    </citation>
    <scope>NUCLEOTIDE SEQUENCE</scope>
    <source>
        <strain evidence="2">BECK_BZ106</strain>
        <strain evidence="1">BECK_BZ15</strain>
    </source>
</reference>
<accession>A0A450RYJ1</accession>
<dbReference type="EMBL" id="CAADFD010000037">
    <property type="protein sequence ID" value="VFJ57869.1"/>
    <property type="molecule type" value="Genomic_DNA"/>
</dbReference>
<proteinExistence type="predicted"/>